<dbReference type="OrthoDB" id="7312725at2759"/>
<dbReference type="GO" id="GO:0008270">
    <property type="term" value="F:zinc ion binding"/>
    <property type="evidence" value="ECO:0007669"/>
    <property type="project" value="UniProtKB-KW"/>
</dbReference>
<dbReference type="PROSITE" id="PS50950">
    <property type="entry name" value="ZF_THAP"/>
    <property type="match status" value="1"/>
</dbReference>
<evidence type="ECO:0000256" key="4">
    <source>
        <dbReference type="ARBA" id="ARBA00023125"/>
    </source>
</evidence>
<evidence type="ECO:0000256" key="2">
    <source>
        <dbReference type="ARBA" id="ARBA00022771"/>
    </source>
</evidence>
<keyword evidence="3" id="KW-0862">Zinc</keyword>
<dbReference type="PANTHER" id="PTHR46927:SF3">
    <property type="entry name" value="THAP-TYPE DOMAIN-CONTAINING PROTEIN"/>
    <property type="match status" value="1"/>
</dbReference>
<dbReference type="InterPro" id="IPR038441">
    <property type="entry name" value="THAP_Znf_sf"/>
</dbReference>
<keyword evidence="1" id="KW-0479">Metal-binding</keyword>
<dbReference type="GO" id="GO:0003677">
    <property type="term" value="F:DNA binding"/>
    <property type="evidence" value="ECO:0007669"/>
    <property type="project" value="UniProtKB-UniRule"/>
</dbReference>
<dbReference type="PROSITE" id="PS51257">
    <property type="entry name" value="PROKAR_LIPOPROTEIN"/>
    <property type="match status" value="1"/>
</dbReference>
<dbReference type="SUPFAM" id="SSF57716">
    <property type="entry name" value="Glucocorticoid receptor-like (DNA-binding domain)"/>
    <property type="match status" value="1"/>
</dbReference>
<evidence type="ECO:0000313" key="5">
    <source>
        <dbReference type="EMBL" id="CAB4007828.1"/>
    </source>
</evidence>
<dbReference type="SMART" id="SM00692">
    <property type="entry name" value="DM3"/>
    <property type="match status" value="1"/>
</dbReference>
<dbReference type="PANTHER" id="PTHR46927">
    <property type="entry name" value="AGAP005574-PA"/>
    <property type="match status" value="1"/>
</dbReference>
<sequence length="172" mass="19525">MAESQKAPVKRGGRYCVCGGPGGVSCKNSTHTPGIILHKFPSEKTRPDERRLWTKFVRRHRTNFSPTQYSVVCSAHFEPSCYPQSFSLDIPEHLRPKARYLKPDALPTIDAVPVETDKLKSTPVSKRQSRMVNMKREDAIKRQKERRQKTVQLIPAALEQDTLLASQNELLA</sequence>
<keyword evidence="2" id="KW-0863">Zinc-finger</keyword>
<protein>
    <submittedName>
        <fullName evidence="5">THAP domain-containing 2-like</fullName>
    </submittedName>
</protein>
<dbReference type="Pfam" id="PF05485">
    <property type="entry name" value="THAP"/>
    <property type="match status" value="1"/>
</dbReference>
<gene>
    <name evidence="5" type="ORF">PACLA_8A007579</name>
</gene>
<dbReference type="Gene3D" id="6.20.210.20">
    <property type="entry name" value="THAP domain"/>
    <property type="match status" value="1"/>
</dbReference>
<keyword evidence="4" id="KW-0238">DNA-binding</keyword>
<evidence type="ECO:0000256" key="3">
    <source>
        <dbReference type="ARBA" id="ARBA00022833"/>
    </source>
</evidence>
<dbReference type="AlphaFoldDB" id="A0A7D9EDK0"/>
<dbReference type="InterPro" id="IPR006612">
    <property type="entry name" value="THAP_Znf"/>
</dbReference>
<name>A0A7D9EDK0_PARCT</name>
<dbReference type="InterPro" id="IPR052224">
    <property type="entry name" value="THAP_domain_protein"/>
</dbReference>
<dbReference type="Proteomes" id="UP001152795">
    <property type="component" value="Unassembled WGS sequence"/>
</dbReference>
<dbReference type="SMART" id="SM00980">
    <property type="entry name" value="THAP"/>
    <property type="match status" value="1"/>
</dbReference>
<accession>A0A7D9EDK0</accession>
<comment type="caution">
    <text evidence="5">The sequence shown here is derived from an EMBL/GenBank/DDBJ whole genome shotgun (WGS) entry which is preliminary data.</text>
</comment>
<organism evidence="5 6">
    <name type="scientific">Paramuricea clavata</name>
    <name type="common">Red gorgonian</name>
    <name type="synonym">Violescent sea-whip</name>
    <dbReference type="NCBI Taxonomy" id="317549"/>
    <lineage>
        <taxon>Eukaryota</taxon>
        <taxon>Metazoa</taxon>
        <taxon>Cnidaria</taxon>
        <taxon>Anthozoa</taxon>
        <taxon>Octocorallia</taxon>
        <taxon>Malacalcyonacea</taxon>
        <taxon>Plexauridae</taxon>
        <taxon>Paramuricea</taxon>
    </lineage>
</organism>
<reference evidence="5" key="1">
    <citation type="submission" date="2020-04" db="EMBL/GenBank/DDBJ databases">
        <authorList>
            <person name="Alioto T."/>
            <person name="Alioto T."/>
            <person name="Gomez Garrido J."/>
        </authorList>
    </citation>
    <scope>NUCLEOTIDE SEQUENCE</scope>
    <source>
        <strain evidence="5">A484AB</strain>
    </source>
</reference>
<dbReference type="EMBL" id="CACRXK020005927">
    <property type="protein sequence ID" value="CAB4007828.1"/>
    <property type="molecule type" value="Genomic_DNA"/>
</dbReference>
<evidence type="ECO:0000313" key="6">
    <source>
        <dbReference type="Proteomes" id="UP001152795"/>
    </source>
</evidence>
<evidence type="ECO:0000256" key="1">
    <source>
        <dbReference type="ARBA" id="ARBA00022723"/>
    </source>
</evidence>
<keyword evidence="6" id="KW-1185">Reference proteome</keyword>
<proteinExistence type="predicted"/>